<dbReference type="OrthoDB" id="695275at2759"/>
<feature type="non-terminal residue" evidence="1">
    <location>
        <position position="1"/>
    </location>
</feature>
<dbReference type="SUPFAM" id="SSF52058">
    <property type="entry name" value="L domain-like"/>
    <property type="match status" value="1"/>
</dbReference>
<keyword evidence="2" id="KW-1185">Reference proteome</keyword>
<dbReference type="PANTHER" id="PTHR36766:SF40">
    <property type="entry name" value="DISEASE RESISTANCE PROTEIN RGA3"/>
    <property type="match status" value="1"/>
</dbReference>
<organism evidence="1 2">
    <name type="scientific">Eragrostis curvula</name>
    <name type="common">weeping love grass</name>
    <dbReference type="NCBI Taxonomy" id="38414"/>
    <lineage>
        <taxon>Eukaryota</taxon>
        <taxon>Viridiplantae</taxon>
        <taxon>Streptophyta</taxon>
        <taxon>Embryophyta</taxon>
        <taxon>Tracheophyta</taxon>
        <taxon>Spermatophyta</taxon>
        <taxon>Magnoliopsida</taxon>
        <taxon>Liliopsida</taxon>
        <taxon>Poales</taxon>
        <taxon>Poaceae</taxon>
        <taxon>PACMAD clade</taxon>
        <taxon>Chloridoideae</taxon>
        <taxon>Eragrostideae</taxon>
        <taxon>Eragrostidinae</taxon>
        <taxon>Eragrostis</taxon>
    </lineage>
</organism>
<evidence type="ECO:0000313" key="2">
    <source>
        <dbReference type="Proteomes" id="UP000324897"/>
    </source>
</evidence>
<accession>A0A5J9UMU8</accession>
<sequence length="255" mass="28408">MGEITFRCGNLIEGGAFLYLHRDCLTRLSVRQTRNFFLVDSPSSLRRGLSSPFSVLQSLKTDDAAGLLAPLICRLLSSSLTHLKLEDDLVIECFSEQQEEALQLLTSLEHLTLWNWSKLQCLPAGLRRLPKLKRLEIILCSAIRSLPKGSLPNSLQELEISNCHGIRTLPEDGLPNSLQQLRIGACSAIRSLPKDVLPDSLQELQILFCPAIRTLPKDGLPSSLRLLDVKHCGNEELKRHCRKLIGTIPIVEAGF</sequence>
<dbReference type="Proteomes" id="UP000324897">
    <property type="component" value="Chromosome 2"/>
</dbReference>
<reference evidence="1 2" key="1">
    <citation type="journal article" date="2019" name="Sci. Rep.">
        <title>A high-quality genome of Eragrostis curvula grass provides insights into Poaceae evolution and supports new strategies to enhance forage quality.</title>
        <authorList>
            <person name="Carballo J."/>
            <person name="Santos B.A.C.M."/>
            <person name="Zappacosta D."/>
            <person name="Garbus I."/>
            <person name="Selva J.P."/>
            <person name="Gallo C.A."/>
            <person name="Diaz A."/>
            <person name="Albertini E."/>
            <person name="Caccamo M."/>
            <person name="Echenique V."/>
        </authorList>
    </citation>
    <scope>NUCLEOTIDE SEQUENCE [LARGE SCALE GENOMIC DNA]</scope>
    <source>
        <strain evidence="2">cv. Victoria</strain>
        <tissue evidence="1">Leaf</tissue>
    </source>
</reference>
<dbReference type="EMBL" id="RWGY01000013">
    <property type="protein sequence ID" value="TVU24581.1"/>
    <property type="molecule type" value="Genomic_DNA"/>
</dbReference>
<name>A0A5J9UMU8_9POAL</name>
<dbReference type="PANTHER" id="PTHR36766">
    <property type="entry name" value="PLANT BROAD-SPECTRUM MILDEW RESISTANCE PROTEIN RPW8"/>
    <property type="match status" value="1"/>
</dbReference>
<evidence type="ECO:0008006" key="3">
    <source>
        <dbReference type="Google" id="ProtNLM"/>
    </source>
</evidence>
<comment type="caution">
    <text evidence="1">The sequence shown here is derived from an EMBL/GenBank/DDBJ whole genome shotgun (WGS) entry which is preliminary data.</text>
</comment>
<evidence type="ECO:0000313" key="1">
    <source>
        <dbReference type="EMBL" id="TVU24581.1"/>
    </source>
</evidence>
<dbReference type="Gramene" id="TVU24581">
    <property type="protein sequence ID" value="TVU24581"/>
    <property type="gene ID" value="EJB05_27026"/>
</dbReference>
<protein>
    <recommendedName>
        <fullName evidence="3">NB-ARC domain-containing protein</fullName>
    </recommendedName>
</protein>
<dbReference type="InterPro" id="IPR032675">
    <property type="entry name" value="LRR_dom_sf"/>
</dbReference>
<dbReference type="AlphaFoldDB" id="A0A5J9UMU8"/>
<dbReference type="Gene3D" id="3.80.10.10">
    <property type="entry name" value="Ribonuclease Inhibitor"/>
    <property type="match status" value="1"/>
</dbReference>
<gene>
    <name evidence="1" type="ORF">EJB05_27026</name>
</gene>
<proteinExistence type="predicted"/>